<organism evidence="5 6">
    <name type="scientific">Breznakia pachnodae</name>
    <dbReference type="NCBI Taxonomy" id="265178"/>
    <lineage>
        <taxon>Bacteria</taxon>
        <taxon>Bacillati</taxon>
        <taxon>Bacillota</taxon>
        <taxon>Erysipelotrichia</taxon>
        <taxon>Erysipelotrichales</taxon>
        <taxon>Erysipelotrichaceae</taxon>
        <taxon>Breznakia</taxon>
    </lineage>
</organism>
<gene>
    <name evidence="5" type="ORF">J2S15_001744</name>
</gene>
<feature type="region of interest" description="Disordered" evidence="2">
    <location>
        <begin position="331"/>
        <end position="359"/>
    </location>
</feature>
<accession>A0ABU0E276</accession>
<evidence type="ECO:0000256" key="3">
    <source>
        <dbReference type="SAM" id="Phobius"/>
    </source>
</evidence>
<reference evidence="5 6" key="1">
    <citation type="submission" date="2023-07" db="EMBL/GenBank/DDBJ databases">
        <title>Genomic Encyclopedia of Type Strains, Phase IV (KMG-IV): sequencing the most valuable type-strain genomes for metagenomic binning, comparative biology and taxonomic classification.</title>
        <authorList>
            <person name="Goeker M."/>
        </authorList>
    </citation>
    <scope>NUCLEOTIDE SEQUENCE [LARGE SCALE GENOMIC DNA]</scope>
    <source>
        <strain evidence="5 6">DSM 16784</strain>
    </source>
</reference>
<feature type="chain" id="PRO_5045802780" evidence="4">
    <location>
        <begin position="34"/>
        <end position="400"/>
    </location>
</feature>
<keyword evidence="3" id="KW-1133">Transmembrane helix</keyword>
<dbReference type="InterPro" id="IPR042229">
    <property type="entry name" value="Listeria/Bacterioides_rpt_sf"/>
</dbReference>
<comment type="subcellular location">
    <subcellularLocation>
        <location evidence="1">Cell envelope</location>
    </subcellularLocation>
</comment>
<proteinExistence type="predicted"/>
<dbReference type="Gene3D" id="2.60.40.4270">
    <property type="entry name" value="Listeria-Bacteroides repeat domain"/>
    <property type="match status" value="1"/>
</dbReference>
<protein>
    <submittedName>
        <fullName evidence="5">Uncharacterized protein</fullName>
    </submittedName>
</protein>
<dbReference type="Pfam" id="PF09479">
    <property type="entry name" value="Flg_new"/>
    <property type="match status" value="2"/>
</dbReference>
<evidence type="ECO:0000313" key="6">
    <source>
        <dbReference type="Proteomes" id="UP001230220"/>
    </source>
</evidence>
<keyword evidence="3" id="KW-0472">Membrane</keyword>
<evidence type="ECO:0000313" key="5">
    <source>
        <dbReference type="EMBL" id="MDQ0360997.1"/>
    </source>
</evidence>
<dbReference type="RefSeq" id="WP_307407343.1">
    <property type="nucleotide sequence ID" value="NZ_JAUSUR010000003.1"/>
</dbReference>
<dbReference type="Proteomes" id="UP001230220">
    <property type="component" value="Unassembled WGS sequence"/>
</dbReference>
<keyword evidence="3" id="KW-0812">Transmembrane</keyword>
<feature type="transmembrane region" description="Helical" evidence="3">
    <location>
        <begin position="369"/>
        <end position="389"/>
    </location>
</feature>
<dbReference type="InterPro" id="IPR013378">
    <property type="entry name" value="InlB-like_B-rpt"/>
</dbReference>
<feature type="signal peptide" evidence="4">
    <location>
        <begin position="1"/>
        <end position="33"/>
    </location>
</feature>
<comment type="caution">
    <text evidence="5">The sequence shown here is derived from an EMBL/GenBank/DDBJ whole genome shotgun (WGS) entry which is preliminary data.</text>
</comment>
<keyword evidence="4" id="KW-0732">Signal</keyword>
<evidence type="ECO:0000256" key="2">
    <source>
        <dbReference type="SAM" id="MobiDB-lite"/>
    </source>
</evidence>
<sequence>MENMKLTSVSRKSIIFFVFLFLLSFTFSNSIHAAEKVKKVQIQQKVNMSWLDKGDEKTIESLACGVQIPVNSKLKITAQMKNKGGDITAVIQFINKDGFDYYDYYDGVLKIDGKNASKEQYNQLIDDGLSIKLTTSYKKIELEVKSIGSSNDEAVLDIKYRYTSSKKEKTVTKSEIFCGQFVSTSATYDVTLYDYDGTLISKRKVASGESLKIPEVKRTGYSLLGFSSDPYGESGYYKSESVSRSLTLYAVYEKQQFSVFFYVNNEIYKEVMIDYGEDVKEIEAPTLTGMKFEGWDGDFKNVTENRNIIAKYSKVEAHSSTSISFKEIETKNGSDKNDTEKTKIISRSSMGSNSTDKGIEIKNKKEDGLNYLGIWAVGAIIAMVMYWLYRKRIKRKREPI</sequence>
<feature type="compositionally biased region" description="Polar residues" evidence="2">
    <location>
        <begin position="345"/>
        <end position="356"/>
    </location>
</feature>
<name>A0ABU0E276_9FIRM</name>
<keyword evidence="6" id="KW-1185">Reference proteome</keyword>
<feature type="compositionally biased region" description="Basic and acidic residues" evidence="2">
    <location>
        <begin position="331"/>
        <end position="343"/>
    </location>
</feature>
<evidence type="ECO:0000256" key="4">
    <source>
        <dbReference type="SAM" id="SignalP"/>
    </source>
</evidence>
<dbReference type="EMBL" id="JAUSUR010000003">
    <property type="protein sequence ID" value="MDQ0360997.1"/>
    <property type="molecule type" value="Genomic_DNA"/>
</dbReference>
<evidence type="ECO:0000256" key="1">
    <source>
        <dbReference type="ARBA" id="ARBA00004196"/>
    </source>
</evidence>